<accession>A0A4Y2VD17</accession>
<feature type="non-terminal residue" evidence="2">
    <location>
        <position position="47"/>
    </location>
</feature>
<reference evidence="2 3" key="1">
    <citation type="journal article" date="2019" name="Sci. Rep.">
        <title>Orb-weaving spider Araneus ventricosus genome elucidates the spidroin gene catalogue.</title>
        <authorList>
            <person name="Kono N."/>
            <person name="Nakamura H."/>
            <person name="Ohtoshi R."/>
            <person name="Moran D.A.P."/>
            <person name="Shinohara A."/>
            <person name="Yoshida Y."/>
            <person name="Fujiwara M."/>
            <person name="Mori M."/>
            <person name="Tomita M."/>
            <person name="Arakawa K."/>
        </authorList>
    </citation>
    <scope>NUCLEOTIDE SEQUENCE [LARGE SCALE GENOMIC DNA]</scope>
</reference>
<organism evidence="2 3">
    <name type="scientific">Araneus ventricosus</name>
    <name type="common">Orbweaver spider</name>
    <name type="synonym">Epeira ventricosa</name>
    <dbReference type="NCBI Taxonomy" id="182803"/>
    <lineage>
        <taxon>Eukaryota</taxon>
        <taxon>Metazoa</taxon>
        <taxon>Ecdysozoa</taxon>
        <taxon>Arthropoda</taxon>
        <taxon>Chelicerata</taxon>
        <taxon>Arachnida</taxon>
        <taxon>Araneae</taxon>
        <taxon>Araneomorphae</taxon>
        <taxon>Entelegynae</taxon>
        <taxon>Araneoidea</taxon>
        <taxon>Araneidae</taxon>
        <taxon>Araneus</taxon>
    </lineage>
</organism>
<dbReference type="AlphaFoldDB" id="A0A4Y2VD17"/>
<keyword evidence="3" id="KW-1185">Reference proteome</keyword>
<dbReference type="EMBL" id="BGPR01046189">
    <property type="protein sequence ID" value="GBO23149.1"/>
    <property type="molecule type" value="Genomic_DNA"/>
</dbReference>
<evidence type="ECO:0000256" key="1">
    <source>
        <dbReference type="SAM" id="MobiDB-lite"/>
    </source>
</evidence>
<name>A0A4Y2VD17_ARAVE</name>
<gene>
    <name evidence="2" type="ORF">AVEN_20599_1</name>
</gene>
<feature type="region of interest" description="Disordered" evidence="1">
    <location>
        <begin position="1"/>
        <end position="21"/>
    </location>
</feature>
<evidence type="ECO:0000313" key="3">
    <source>
        <dbReference type="Proteomes" id="UP000499080"/>
    </source>
</evidence>
<sequence>MRYIGAASLGGRAQVPSEPKDDYGVRMILRVNDFMQPKQDEPNSPSH</sequence>
<dbReference type="Proteomes" id="UP000499080">
    <property type="component" value="Unassembled WGS sequence"/>
</dbReference>
<protein>
    <submittedName>
        <fullName evidence="2">Uncharacterized protein</fullName>
    </submittedName>
</protein>
<proteinExistence type="predicted"/>
<comment type="caution">
    <text evidence="2">The sequence shown here is derived from an EMBL/GenBank/DDBJ whole genome shotgun (WGS) entry which is preliminary data.</text>
</comment>
<evidence type="ECO:0000313" key="2">
    <source>
        <dbReference type="EMBL" id="GBO23149.1"/>
    </source>
</evidence>